<dbReference type="AlphaFoldDB" id="A0A0G3ELT1"/>
<evidence type="ECO:0000313" key="2">
    <source>
        <dbReference type="EMBL" id="AKJ68008.1"/>
    </source>
</evidence>
<evidence type="ECO:0000256" key="1">
    <source>
        <dbReference type="SAM" id="Phobius"/>
    </source>
</evidence>
<gene>
    <name evidence="2" type="ORF">ABW99_07055</name>
</gene>
<dbReference type="OrthoDB" id="7018445at2"/>
<feature type="transmembrane region" description="Helical" evidence="1">
    <location>
        <begin position="84"/>
        <end position="111"/>
    </location>
</feature>
<evidence type="ECO:0000313" key="3">
    <source>
        <dbReference type="Proteomes" id="UP000036700"/>
    </source>
</evidence>
<dbReference type="Proteomes" id="UP000036700">
    <property type="component" value="Chromosome"/>
</dbReference>
<dbReference type="PATRIC" id="fig|445709.3.peg.1509"/>
<sequence length="137" mass="14756">MTPERFQTLVETYGADERHWPRDERVDAQRWAARHRAAADEMLAAAASLDDLLAAHRVAPPDSALMRRIVAGAPKRMLIERAQIWWSSAIFAGAGVAGALAGALIVSFFLVSNEPAAGHYGGEPLTSFSGSVQQWGG</sequence>
<keyword evidence="3" id="KW-1185">Reference proteome</keyword>
<protein>
    <submittedName>
        <fullName evidence="2">Uncharacterized protein</fullName>
    </submittedName>
</protein>
<name>A0A0G3ELT1_9BURK</name>
<dbReference type="RefSeq" id="WP_047213828.1">
    <property type="nucleotide sequence ID" value="NZ_CP011568.3"/>
</dbReference>
<dbReference type="STRING" id="445709.ABW99_07055"/>
<organism evidence="2 3">
    <name type="scientific">Pandoraea thiooxydans</name>
    <dbReference type="NCBI Taxonomy" id="445709"/>
    <lineage>
        <taxon>Bacteria</taxon>
        <taxon>Pseudomonadati</taxon>
        <taxon>Pseudomonadota</taxon>
        <taxon>Betaproteobacteria</taxon>
        <taxon>Burkholderiales</taxon>
        <taxon>Burkholderiaceae</taxon>
        <taxon>Pandoraea</taxon>
    </lineage>
</organism>
<keyword evidence="1" id="KW-1133">Transmembrane helix</keyword>
<accession>A0A0G3ELT1</accession>
<proteinExistence type="predicted"/>
<keyword evidence="1" id="KW-0812">Transmembrane</keyword>
<dbReference type="EMBL" id="CP011568">
    <property type="protein sequence ID" value="AKJ68008.1"/>
    <property type="molecule type" value="Genomic_DNA"/>
</dbReference>
<keyword evidence="1" id="KW-0472">Membrane</keyword>
<dbReference type="KEGG" id="ptx:ABW99_07055"/>
<reference evidence="3" key="1">
    <citation type="submission" date="2015-06" db="EMBL/GenBank/DDBJ databases">
        <authorList>
            <person name="Lim Y.L."/>
            <person name="Ee R."/>
            <person name="Yong D."/>
            <person name="How K.Y."/>
            <person name="Yin W.F."/>
            <person name="Chan K.G."/>
        </authorList>
    </citation>
    <scope>NUCLEOTIDE SEQUENCE [LARGE SCALE GENOMIC DNA]</scope>
    <source>
        <strain evidence="3">DSM 25325</strain>
    </source>
</reference>